<dbReference type="EMBL" id="LSFY01000001">
    <property type="protein sequence ID" value="KXZ40434.1"/>
    <property type="molecule type" value="Genomic_DNA"/>
</dbReference>
<dbReference type="Proteomes" id="UP000323392">
    <property type="component" value="Unassembled WGS sequence"/>
</dbReference>
<evidence type="ECO:0000313" key="4">
    <source>
        <dbReference type="Proteomes" id="UP000323392"/>
    </source>
</evidence>
<dbReference type="AlphaFoldDB" id="A0A150FS56"/>
<dbReference type="OrthoDB" id="2085886at2"/>
<evidence type="ECO:0000313" key="3">
    <source>
        <dbReference type="Proteomes" id="UP000092605"/>
    </source>
</evidence>
<sequence length="110" mass="12994">MNKVLQYIENYGFKIHKLKDESIHGYHCINNLSNSEFILVCVGDDLKIKQLDDLSNKVVYLICLNDNIDKVIDIVESDKHQDKTFLIYDEQDEIEFFLKDLWNVIVDLNK</sequence>
<organism evidence="1 3">
    <name type="scientific">Alkalithermobacter thermoalcaliphilus JW-YL-7 = DSM 7308</name>
    <dbReference type="NCBI Taxonomy" id="1121328"/>
    <lineage>
        <taxon>Bacteria</taxon>
        <taxon>Bacillati</taxon>
        <taxon>Bacillota</taxon>
        <taxon>Clostridia</taxon>
        <taxon>Peptostreptococcales</taxon>
        <taxon>Tepidibacteraceae</taxon>
        <taxon>Alkalithermobacter</taxon>
    </lineage>
</organism>
<name>A0A150FS56_CLOPD</name>
<evidence type="ECO:0000313" key="2">
    <source>
        <dbReference type="EMBL" id="SHK32529.1"/>
    </source>
</evidence>
<dbReference type="RefSeq" id="WP_066071298.1">
    <property type="nucleotide sequence ID" value="NZ_FRBG01000001.1"/>
</dbReference>
<dbReference type="STRING" id="1121328.JWYL7_1509"/>
<evidence type="ECO:0000313" key="1">
    <source>
        <dbReference type="EMBL" id="KXZ40434.1"/>
    </source>
</evidence>
<dbReference type="PATRIC" id="fig|1121328.3.peg.1518"/>
<dbReference type="Proteomes" id="UP000092605">
    <property type="component" value="Unassembled WGS sequence"/>
</dbReference>
<proteinExistence type="predicted"/>
<dbReference type="EMBL" id="FRBG01000001">
    <property type="protein sequence ID" value="SHK32529.1"/>
    <property type="molecule type" value="Genomic_DNA"/>
</dbReference>
<keyword evidence="4" id="KW-1185">Reference proteome</keyword>
<gene>
    <name evidence="1" type="ORF">JWYL7_1509</name>
    <name evidence="2" type="ORF">SAMN05661008_00010</name>
</gene>
<protein>
    <submittedName>
        <fullName evidence="1">Uncharacterized protein</fullName>
    </submittedName>
</protein>
<accession>A0A150FS56</accession>
<reference evidence="1 3" key="1">
    <citation type="submission" date="2016-02" db="EMBL/GenBank/DDBJ databases">
        <title>Draft genome sequence for Clostridium paradoxum JW-YL-7.</title>
        <authorList>
            <person name="Utturkar S.M."/>
            <person name="Lancaster A."/>
            <person name="Poole F.L."/>
            <person name="Adams M.W."/>
            <person name="Brown S.D."/>
        </authorList>
    </citation>
    <scope>NUCLEOTIDE SEQUENCE [LARGE SCALE GENOMIC DNA]</scope>
    <source>
        <strain evidence="1 3">JW-YL-7</strain>
    </source>
</reference>
<comment type="caution">
    <text evidence="1">The sequence shown here is derived from an EMBL/GenBank/DDBJ whole genome shotgun (WGS) entry which is preliminary data.</text>
</comment>
<reference evidence="2 4" key="2">
    <citation type="submission" date="2016-11" db="EMBL/GenBank/DDBJ databases">
        <authorList>
            <person name="Varghese N."/>
            <person name="Submissions S."/>
        </authorList>
    </citation>
    <scope>NUCLEOTIDE SEQUENCE [LARGE SCALE GENOMIC DNA]</scope>
    <source>
        <strain evidence="2 4">DSM 7308</strain>
    </source>
</reference>